<dbReference type="SUPFAM" id="SSF54001">
    <property type="entry name" value="Cysteine proteinases"/>
    <property type="match status" value="1"/>
</dbReference>
<dbReference type="Proteomes" id="UP000070412">
    <property type="component" value="Unassembled WGS sequence"/>
</dbReference>
<dbReference type="PRINTS" id="PR00705">
    <property type="entry name" value="PAPAIN"/>
</dbReference>
<protein>
    <submittedName>
        <fullName evidence="8">Pro-cathepsin H</fullName>
    </submittedName>
</protein>
<keyword evidence="10" id="KW-1185">Reference proteome</keyword>
<keyword evidence="6" id="KW-0472">Membrane</keyword>
<evidence type="ECO:0000256" key="5">
    <source>
        <dbReference type="SAM" id="MobiDB-lite"/>
    </source>
</evidence>
<feature type="region of interest" description="Disordered" evidence="5">
    <location>
        <begin position="224"/>
        <end position="290"/>
    </location>
</feature>
<dbReference type="InterPro" id="IPR039417">
    <property type="entry name" value="Peptidase_C1A_papain-like"/>
</dbReference>
<feature type="transmembrane region" description="Helical" evidence="6">
    <location>
        <begin position="20"/>
        <end position="44"/>
    </location>
</feature>
<evidence type="ECO:0000256" key="2">
    <source>
        <dbReference type="ARBA" id="ARBA00022670"/>
    </source>
</evidence>
<dbReference type="GO" id="GO:0008234">
    <property type="term" value="F:cysteine-type peptidase activity"/>
    <property type="evidence" value="ECO:0007669"/>
    <property type="project" value="UniProtKB-KW"/>
</dbReference>
<reference evidence="10" key="1">
    <citation type="journal article" date="2020" name="PLoS Negl. Trop. Dis.">
        <title>High-quality nuclear genome for Sarcoptes scabiei-A critical resource for a neglected parasite.</title>
        <authorList>
            <person name="Korhonen P.K."/>
            <person name="Gasser R.B."/>
            <person name="Ma G."/>
            <person name="Wang T."/>
            <person name="Stroehlein A.J."/>
            <person name="Young N.D."/>
            <person name="Ang C.S."/>
            <person name="Fernando D.D."/>
            <person name="Lu H.C."/>
            <person name="Taylor S."/>
            <person name="Reynolds S.L."/>
            <person name="Mofiz E."/>
            <person name="Najaraj S.H."/>
            <person name="Gowda H."/>
            <person name="Madugundu A."/>
            <person name="Renuse S."/>
            <person name="Holt D."/>
            <person name="Pandey A."/>
            <person name="Papenfuss A.T."/>
            <person name="Fischer K."/>
        </authorList>
    </citation>
    <scope>NUCLEOTIDE SEQUENCE [LARGE SCALE GENOMIC DNA]</scope>
</reference>
<reference evidence="9" key="3">
    <citation type="submission" date="2022-06" db="UniProtKB">
        <authorList>
            <consortium name="EnsemblMetazoa"/>
        </authorList>
    </citation>
    <scope>IDENTIFICATION</scope>
</reference>
<keyword evidence="3" id="KW-0378">Hydrolase</keyword>
<keyword evidence="2" id="KW-0645">Protease</keyword>
<feature type="compositionally biased region" description="Polar residues" evidence="5">
    <location>
        <begin position="239"/>
        <end position="263"/>
    </location>
</feature>
<reference evidence="8" key="2">
    <citation type="submission" date="2020-01" db="EMBL/GenBank/DDBJ databases">
        <authorList>
            <person name="Korhonen P.K.K."/>
            <person name="Guangxu M.G."/>
            <person name="Wang T.W."/>
            <person name="Stroehlein A.J.S."/>
            <person name="Young N.D."/>
            <person name="Ang C.-S.A."/>
            <person name="Fernando D.W.F."/>
            <person name="Lu H.L."/>
            <person name="Taylor S.T."/>
            <person name="Ehtesham M.E.M."/>
            <person name="Najaraj S.H.N."/>
            <person name="Harsha G.H.G."/>
            <person name="Madugundu A.M."/>
            <person name="Renuse S.R."/>
            <person name="Holt D.H."/>
            <person name="Pandey A.P."/>
            <person name="Papenfuss A.P."/>
            <person name="Gasser R.B.G."/>
            <person name="Fischer K.F."/>
        </authorList>
    </citation>
    <scope>NUCLEOTIDE SEQUENCE</scope>
    <source>
        <strain evidence="8">SSS_KF_BRIS2020</strain>
    </source>
</reference>
<gene>
    <name evidence="8" type="ORF">SSS_7013</name>
</gene>
<dbReference type="InterPro" id="IPR000668">
    <property type="entry name" value="Peptidase_C1A_C"/>
</dbReference>
<dbReference type="InterPro" id="IPR013128">
    <property type="entry name" value="Peptidase_C1A"/>
</dbReference>
<dbReference type="OrthoDB" id="6494439at2759"/>
<dbReference type="PANTHER" id="PTHR12411">
    <property type="entry name" value="CYSTEINE PROTEASE FAMILY C1-RELATED"/>
    <property type="match status" value="1"/>
</dbReference>
<dbReference type="InterPro" id="IPR038765">
    <property type="entry name" value="Papain-like_cys_pep_sf"/>
</dbReference>
<evidence type="ECO:0000256" key="4">
    <source>
        <dbReference type="ARBA" id="ARBA00022807"/>
    </source>
</evidence>
<organism evidence="8">
    <name type="scientific">Sarcoptes scabiei</name>
    <name type="common">Itch mite</name>
    <name type="synonym">Acarus scabiei</name>
    <dbReference type="NCBI Taxonomy" id="52283"/>
    <lineage>
        <taxon>Eukaryota</taxon>
        <taxon>Metazoa</taxon>
        <taxon>Ecdysozoa</taxon>
        <taxon>Arthropoda</taxon>
        <taxon>Chelicerata</taxon>
        <taxon>Arachnida</taxon>
        <taxon>Acari</taxon>
        <taxon>Acariformes</taxon>
        <taxon>Sarcoptiformes</taxon>
        <taxon>Astigmata</taxon>
        <taxon>Psoroptidia</taxon>
        <taxon>Sarcoptoidea</taxon>
        <taxon>Sarcoptidae</taxon>
        <taxon>Sarcoptinae</taxon>
        <taxon>Sarcoptes</taxon>
    </lineage>
</organism>
<sequence length="517" mass="58988">MSTTAETTTIAYIGDAIPLWATIILAIVIVISLIVIIVVIRMLCRARTKKSSHKSKTKSTYTTTDAQQTNSTGKSATKKLSPIQTQILESLEKSKTEISKFLTKIGLKAEDNFNKLFPNLSRIDLKQIKNCYQMRIDDEEYNMLEKPFTTTIKIYYQHFSDNFELRNLPAKLLSLHKSMMQIAKHSMDCVINTANYQLGFTPYSDWSDEEFKVLLGERFDESSLNGYSQRRSEDESDGNRQYSNLPSNQTNQANLLSPPSSFSDGRVERQPQQSSNINRRTKRNVGVDEVCKAKNRSPLPKKLDWRAQGKVTSIKNQGSCGSCWTFTSLAALESAYLIKKNQKLDLSEQELLSCARKNGCKGGTAIDAYNYFLKRKGVTDEQTWPYAKKETVCLPKPFMKKYAPIKDYCLRGQYVHVNGKPEVLTDEEIMYIVREFGPVYTTINVDDLPMKNFKGGIYHSKICTKKTNHAVTIVGWDEQSWLIKNSWGEKWGEDGFFRMKKGENLCGINTYIMFPII</sequence>
<evidence type="ECO:0000313" key="8">
    <source>
        <dbReference type="EMBL" id="KAF7487946.1"/>
    </source>
</evidence>
<keyword evidence="6" id="KW-0812">Transmembrane</keyword>
<dbReference type="GO" id="GO:0006508">
    <property type="term" value="P:proteolysis"/>
    <property type="evidence" value="ECO:0007669"/>
    <property type="project" value="UniProtKB-KW"/>
</dbReference>
<feature type="domain" description="Peptidase C1A papain C-terminal" evidence="7">
    <location>
        <begin position="299"/>
        <end position="516"/>
    </location>
</feature>
<dbReference type="PROSITE" id="PS00139">
    <property type="entry name" value="THIOL_PROTEASE_CYS"/>
    <property type="match status" value="1"/>
</dbReference>
<evidence type="ECO:0000256" key="1">
    <source>
        <dbReference type="ARBA" id="ARBA00008455"/>
    </source>
</evidence>
<dbReference type="AlphaFoldDB" id="A0A834R0Y4"/>
<keyword evidence="4" id="KW-0788">Thiol protease</keyword>
<feature type="compositionally biased region" description="Low complexity" evidence="5">
    <location>
        <begin position="58"/>
        <end position="72"/>
    </location>
</feature>
<dbReference type="Pfam" id="PF00112">
    <property type="entry name" value="Peptidase_C1"/>
    <property type="match status" value="1"/>
</dbReference>
<proteinExistence type="inferred from homology"/>
<dbReference type="InterPro" id="IPR025660">
    <property type="entry name" value="Pept_his_AS"/>
</dbReference>
<keyword evidence="6" id="KW-1133">Transmembrane helix</keyword>
<dbReference type="InterPro" id="IPR000169">
    <property type="entry name" value="Pept_cys_AS"/>
</dbReference>
<feature type="region of interest" description="Disordered" evidence="5">
    <location>
        <begin position="54"/>
        <end position="78"/>
    </location>
</feature>
<accession>A0A834R0Y4</accession>
<evidence type="ECO:0000259" key="7">
    <source>
        <dbReference type="SMART" id="SM00645"/>
    </source>
</evidence>
<evidence type="ECO:0000313" key="9">
    <source>
        <dbReference type="EnsemblMetazoa" id="KAF7487946.1"/>
    </source>
</evidence>
<dbReference type="Gene3D" id="3.90.70.10">
    <property type="entry name" value="Cysteine proteinases"/>
    <property type="match status" value="1"/>
</dbReference>
<dbReference type="EMBL" id="WVUK01000066">
    <property type="protein sequence ID" value="KAF7487946.1"/>
    <property type="molecule type" value="Genomic_DNA"/>
</dbReference>
<evidence type="ECO:0000313" key="10">
    <source>
        <dbReference type="Proteomes" id="UP000070412"/>
    </source>
</evidence>
<dbReference type="CDD" id="cd02248">
    <property type="entry name" value="Peptidase_C1A"/>
    <property type="match status" value="1"/>
</dbReference>
<name>A0A834R0Y4_SARSC</name>
<dbReference type="SMART" id="SM00645">
    <property type="entry name" value="Pept_C1"/>
    <property type="match status" value="1"/>
</dbReference>
<comment type="similarity">
    <text evidence="1">Belongs to the peptidase C1 family.</text>
</comment>
<evidence type="ECO:0000256" key="6">
    <source>
        <dbReference type="SAM" id="Phobius"/>
    </source>
</evidence>
<dbReference type="PROSITE" id="PS00639">
    <property type="entry name" value="THIOL_PROTEASE_HIS"/>
    <property type="match status" value="1"/>
</dbReference>
<dbReference type="EnsemblMetazoa" id="SSS_7013s_mrna">
    <property type="protein sequence ID" value="KAF7487946.1"/>
    <property type="gene ID" value="SSS_7013"/>
</dbReference>
<evidence type="ECO:0000256" key="3">
    <source>
        <dbReference type="ARBA" id="ARBA00022801"/>
    </source>
</evidence>